<keyword evidence="2" id="KW-1185">Reference proteome</keyword>
<dbReference type="OrthoDB" id="2655407at2"/>
<dbReference type="PATRIC" id="fig|320778.3.peg.1353"/>
<evidence type="ECO:0008006" key="3">
    <source>
        <dbReference type="Google" id="ProtNLM"/>
    </source>
</evidence>
<dbReference type="STRING" id="320778.ABT57_06270"/>
<dbReference type="EMBL" id="LDOU01000006">
    <property type="protein sequence ID" value="KLV10178.1"/>
    <property type="molecule type" value="Genomic_DNA"/>
</dbReference>
<accession>A0A0J1HEZ2</accession>
<name>A0A0J1HEZ2_9GAMM</name>
<dbReference type="RefSeq" id="WP_047884341.1">
    <property type="nucleotide sequence ID" value="NZ_LDOU01000006.1"/>
</dbReference>
<sequence length="426" mass="43065">MSTNIIKIKRSNTTNTPATLADGELAFSNLSEILFIGGSGEVKEIGGAGAFIRKDGDVLKGDLVIDGNLTVKGTTTSVNSNEVNIGDAIIQLNSDIATDVAPTENAGFEVKRGSALSAFFVWDEAGDYFTAHVGTGENKSAASFRDLQDVHIRGSFSGYDLAIDERADIGGALAVGGSANIVGTVTVGNTLTANKNLIVKAGASITGNVTVAGGTFTTRGFRDIATTRQLDIDNARTQVGNDLQVLGSATVNEAATFKSAATFENSLTVKGISNLGALVIEGGTLRADGTGATTVTITHVTVAGGAINGTTIGAGTASTGRFTALTATGAFNSRGITDSATAKRLTITNDLITVANALRVAGAATFENTVTIVKDLSLTASALIGSNLTVNKLATLRGNVTLGANLTGAGASTSAIDGFTIDGGTF</sequence>
<evidence type="ECO:0000313" key="1">
    <source>
        <dbReference type="EMBL" id="KLV10178.1"/>
    </source>
</evidence>
<evidence type="ECO:0000313" key="2">
    <source>
        <dbReference type="Proteomes" id="UP000035909"/>
    </source>
</evidence>
<organism evidence="1 2">
    <name type="scientific">Photobacterium ganghwense</name>
    <dbReference type="NCBI Taxonomy" id="320778"/>
    <lineage>
        <taxon>Bacteria</taxon>
        <taxon>Pseudomonadati</taxon>
        <taxon>Pseudomonadota</taxon>
        <taxon>Gammaproteobacteria</taxon>
        <taxon>Vibrionales</taxon>
        <taxon>Vibrionaceae</taxon>
        <taxon>Photobacterium</taxon>
    </lineage>
</organism>
<comment type="caution">
    <text evidence="1">The sequence shown here is derived from an EMBL/GenBank/DDBJ whole genome shotgun (WGS) entry which is preliminary data.</text>
</comment>
<dbReference type="AlphaFoldDB" id="A0A0J1HEZ2"/>
<dbReference type="Proteomes" id="UP000035909">
    <property type="component" value="Unassembled WGS sequence"/>
</dbReference>
<protein>
    <recommendedName>
        <fullName evidence="3">Major tropism determinant N-terminal domain-containing protein</fullName>
    </recommendedName>
</protein>
<gene>
    <name evidence="1" type="ORF">ABT57_06270</name>
</gene>
<proteinExistence type="predicted"/>
<reference evidence="1 2" key="1">
    <citation type="submission" date="2015-05" db="EMBL/GenBank/DDBJ databases">
        <title>Photobacterium galathea sp. nov.</title>
        <authorList>
            <person name="Machado H."/>
            <person name="Gram L."/>
        </authorList>
    </citation>
    <scope>NUCLEOTIDE SEQUENCE [LARGE SCALE GENOMIC DNA]</scope>
    <source>
        <strain evidence="1 2">DSM 22954</strain>
    </source>
</reference>